<accession>A0A8X6ML51</accession>
<organism evidence="1 2">
    <name type="scientific">Nephila pilipes</name>
    <name type="common">Giant wood spider</name>
    <name type="synonym">Nephila maculata</name>
    <dbReference type="NCBI Taxonomy" id="299642"/>
    <lineage>
        <taxon>Eukaryota</taxon>
        <taxon>Metazoa</taxon>
        <taxon>Ecdysozoa</taxon>
        <taxon>Arthropoda</taxon>
        <taxon>Chelicerata</taxon>
        <taxon>Arachnida</taxon>
        <taxon>Araneae</taxon>
        <taxon>Araneomorphae</taxon>
        <taxon>Entelegynae</taxon>
        <taxon>Araneoidea</taxon>
        <taxon>Nephilidae</taxon>
        <taxon>Nephila</taxon>
    </lineage>
</organism>
<dbReference type="AlphaFoldDB" id="A0A8X6ML51"/>
<dbReference type="EMBL" id="BMAW01094962">
    <property type="protein sequence ID" value="GFS68130.1"/>
    <property type="molecule type" value="Genomic_DNA"/>
</dbReference>
<evidence type="ECO:0000313" key="1">
    <source>
        <dbReference type="EMBL" id="GFS68130.1"/>
    </source>
</evidence>
<evidence type="ECO:0000313" key="2">
    <source>
        <dbReference type="Proteomes" id="UP000887013"/>
    </source>
</evidence>
<protein>
    <submittedName>
        <fullName evidence="1">Uncharacterized protein</fullName>
    </submittedName>
</protein>
<dbReference type="Proteomes" id="UP000887013">
    <property type="component" value="Unassembled WGS sequence"/>
</dbReference>
<name>A0A8X6ML51_NEPPI</name>
<comment type="caution">
    <text evidence="1">The sequence shown here is derived from an EMBL/GenBank/DDBJ whole genome shotgun (WGS) entry which is preliminary data.</text>
</comment>
<sequence>MEAVINKLTIYYGNAIRANAQNVSEMRQAIWAVWAHSTSTDDETKHRFCPKGSDSWCKYNVLEFNHKAQVFKNKNNLPKAVSEAIKQVLRIYHI</sequence>
<proteinExistence type="predicted"/>
<keyword evidence="2" id="KW-1185">Reference proteome</keyword>
<dbReference type="OrthoDB" id="6435104at2759"/>
<gene>
    <name evidence="1" type="primary">AVEN_84592_1</name>
    <name evidence="1" type="ORF">NPIL_161161</name>
</gene>
<reference evidence="1" key="1">
    <citation type="submission" date="2020-08" db="EMBL/GenBank/DDBJ databases">
        <title>Multicomponent nature underlies the extraordinary mechanical properties of spider dragline silk.</title>
        <authorList>
            <person name="Kono N."/>
            <person name="Nakamura H."/>
            <person name="Mori M."/>
            <person name="Yoshida Y."/>
            <person name="Ohtoshi R."/>
            <person name="Malay A.D."/>
            <person name="Moran D.A.P."/>
            <person name="Tomita M."/>
            <person name="Numata K."/>
            <person name="Arakawa K."/>
        </authorList>
    </citation>
    <scope>NUCLEOTIDE SEQUENCE</scope>
</reference>